<dbReference type="InterPro" id="IPR013783">
    <property type="entry name" value="Ig-like_fold"/>
</dbReference>
<keyword evidence="3" id="KW-1185">Reference proteome</keyword>
<dbReference type="AlphaFoldDB" id="A0A1C5GJH1"/>
<evidence type="ECO:0000313" key="3">
    <source>
        <dbReference type="Proteomes" id="UP000198251"/>
    </source>
</evidence>
<protein>
    <recommendedName>
        <fullName evidence="4">Ig-like domain (Group 3)</fullName>
    </recommendedName>
</protein>
<feature type="region of interest" description="Disordered" evidence="1">
    <location>
        <begin position="1"/>
        <end position="37"/>
    </location>
</feature>
<gene>
    <name evidence="2" type="ORF">GA0070610_6109</name>
</gene>
<evidence type="ECO:0008006" key="4">
    <source>
        <dbReference type="Google" id="ProtNLM"/>
    </source>
</evidence>
<dbReference type="EMBL" id="LT607733">
    <property type="protein sequence ID" value="SCG19722.1"/>
    <property type="molecule type" value="Genomic_DNA"/>
</dbReference>
<proteinExistence type="predicted"/>
<dbReference type="GO" id="GO:0005975">
    <property type="term" value="P:carbohydrate metabolic process"/>
    <property type="evidence" value="ECO:0007669"/>
    <property type="project" value="UniProtKB-ARBA"/>
</dbReference>
<sequence>MIGASRVVSPADVRRYGPAGRTGVGRKSGAGTGTRHLGSWKYSHSIGGSFTLHEKRGSTGVPAVRRRRAPRRLLTTGLTALLTATGAVVVSAQPAVAAPARWVPPTSVSYTDARQQGATFTTTTEADVPVGTLETAGVKHTTRAYLTFDLTPYQGKEIIDATLRTGESAVADCDRPRELELWRTDSPATAPTWDDAPTVREKVGDLGPTAPCPAAHLELPLTRTVQQAVDAGRDSLTLMIRVPGDHEENKHHGRRLRTPGISLTANAAPDVPGALTVAGRDCAGDQVVDTATPTLTAEVTDPDASGSGLVEQVTATFAWWPVDRPDERTEWTSGAFSAPRRFQYTVPEGAMVDGGSYAFAVRAADQHATSAWSAECRFAVDTTSPAAPTVSSTDYPADDGWYGGPGIPGQFTFSAGGDTDTVRFRYTVSGQPATDVAADVPGGSATVTLTPDRDGPRTLTVEAVDLAGNRSTPTSYVFRVRTTSPTITDANPTAGFGQPRTLTFAPRMDDVVEYTYRLDDGPEQTVPAIADGTATVTITPTKPGYNTVYVRSRTAGDLPSGEGSYRFHLATKPTVSSVEYPINKFQGAVAGTPGTFVLQAGMPGVTEFVYSFDGRPAQTVAAGADGSASVGYTPTTAGIHRVTVYTRTGDGTVSETFSGTFYASRAS</sequence>
<feature type="compositionally biased region" description="Gly residues" evidence="1">
    <location>
        <begin position="20"/>
        <end position="32"/>
    </location>
</feature>
<accession>A0A1C5GJH1</accession>
<evidence type="ECO:0000313" key="2">
    <source>
        <dbReference type="EMBL" id="SCG19722.1"/>
    </source>
</evidence>
<dbReference type="NCBIfam" id="NF033679">
    <property type="entry name" value="DNRLRE_dom"/>
    <property type="match status" value="1"/>
</dbReference>
<reference evidence="2 3" key="1">
    <citation type="submission" date="2016-06" db="EMBL/GenBank/DDBJ databases">
        <authorList>
            <person name="Kjaerup R.B."/>
            <person name="Dalgaard T.S."/>
            <person name="Juul-Madsen H.R."/>
        </authorList>
    </citation>
    <scope>NUCLEOTIDE SEQUENCE [LARGE SCALE GENOMIC DNA]</scope>
    <source>
        <strain evidence="2 3">DSM 43913</strain>
    </source>
</reference>
<name>A0A1C5GJH1_MICEH</name>
<dbReference type="Proteomes" id="UP000198251">
    <property type="component" value="Chromosome I"/>
</dbReference>
<organism evidence="2 3">
    <name type="scientific">Micromonospora echinofusca</name>
    <dbReference type="NCBI Taxonomy" id="47858"/>
    <lineage>
        <taxon>Bacteria</taxon>
        <taxon>Bacillati</taxon>
        <taxon>Actinomycetota</taxon>
        <taxon>Actinomycetes</taxon>
        <taxon>Micromonosporales</taxon>
        <taxon>Micromonosporaceae</taxon>
        <taxon>Micromonospora</taxon>
    </lineage>
</organism>
<evidence type="ECO:0000256" key="1">
    <source>
        <dbReference type="SAM" id="MobiDB-lite"/>
    </source>
</evidence>
<dbReference type="Gene3D" id="2.60.40.10">
    <property type="entry name" value="Immunoglobulins"/>
    <property type="match status" value="2"/>
</dbReference>